<evidence type="ECO:0000256" key="7">
    <source>
        <dbReference type="ARBA" id="ARBA00023136"/>
    </source>
</evidence>
<proteinExistence type="predicted"/>
<sequence>MSSANSLRGLDASNTTSERESVVEQPRASFSAILSPPPAILSRSSTQKDKRKSILSFTGSGRTVVPDDTKLFDPEKLSLEDYLREQLRKQDAANVQRRELGVAFRDLRVTGFASANDVQPTLGSTFNLLGIPKAIRAARHPVVKDILSGFEGVVRPGEMLLVLGRPGSGCTSLLKTLSNQHSSFRSVEGTLNFSAFTSEQIHKHHRGDAIFITEDDIHFATLTVGQTLDFASKIRSPAQGAREPGLTRPGFVAMMSDMLSSVFGLKHVRNTVVGDAAIRGVSGGEKKRVSIAEALAVRPKIGAWDNSTRGLDSSTALEFIRALRISTDTCKSSTIVSLYQASELLYDEFDKVCVVSDGKMVYFGPTEEARQYFIDMGYEPANRQTTSDYLVATTDPHGRTVRPGFESRVPSTADEMAAYFQRHALAKVNYDDVSEYLAEVNGPNKQQLITAYQASVSAEHSKRARRGSPYLLTVPRQVKEVFKRRFQILRGDYKLQGLMICTYLFQAIIMGTMFFKVPDSTSGYFSRGGVMFFALMFGGVSSLAEIPALYAQRPIVQKHMRAAMYHPFSEALALTLVDVPITFIAQLVFSVVLYFLVRLQQTAGQFFIFFLFVFTTNTTLKAFMRTLTAAIANEAGAQAVAGLTFMTMIIYTGYAIPKPSMIGALRWLTWVNPVQYAFEGIMTNEFHSLDAPCSQLVPQGPGYSNITLANQVCTTVGSVSGQSTVSGDAFVGLSFEYSHSHLWRNFGIICAFLILFVSTLLIFTEISSSAAPDLLTVKYKTDPEDADHQGENDVEKVYPPGIARRATNVSEKLSREITEETRMTDNFTWQNLRYTVPVGNGQTRQLLDDISGYVVPGKLTALMGESGAGKESRLMMRQTTLLNVLAQRTDVGVITGERFINGQALPKDFQAQTGYCQQMDTHLGEATVREALTFSAVLRQPEHVPLAEKKTYVETCLKMCGMEDYADAIVGTLGVEHRKRTTIGVELAAKPRLLLFLDEPTSGLDSQSAWHIITCLRDLADHGQAILCTIHQPSSELVQVFDRLLLLRKGGQTVYFGDMGENASTMINYFERNGARPCGPTENPAEWMLDVIGAGATASSDIDWYGVWKQSKEHRVAQQEIEAIHQEGRNRPPVKTARHSKYATPWIFQVYQVVKRAYQSYWRNPEYIMGKLALNIMAALLNGFTFFKAKDTLQGTQNKIFAVFMSVMVSFPLANQLQVPFINFRNIFEIREQHSAMYHWTAFIVSQLAVDLPFNILSSSLFFLVWYWLVALPTSAAGYTYLVYAIFFPSYYTTLAQAIAALSPNAVTAGILFGTTQSFTFVFSGVLQPYRLLGWWKWMYRVSPLTYIIEGLIGNAVGHQLVNCSPIELVTLQPPSGQSCGSYMEQYISGFGGYLTNPDATSGCQYCSARTSDEFFGTNFNIRFSHRWRNVGIISAMVLFNVFALFSLMYLFRVRKRSIFAIFSKK</sequence>
<keyword evidence="5" id="KW-0067">ATP-binding</keyword>
<evidence type="ECO:0000256" key="4">
    <source>
        <dbReference type="ARBA" id="ARBA00022741"/>
    </source>
</evidence>
<evidence type="ECO:0000256" key="6">
    <source>
        <dbReference type="ARBA" id="ARBA00022989"/>
    </source>
</evidence>
<feature type="transmembrane region" description="Helical" evidence="9">
    <location>
        <begin position="635"/>
        <end position="656"/>
    </location>
</feature>
<name>A0A0H2R3L5_9AGAM</name>
<dbReference type="Pfam" id="PF01061">
    <property type="entry name" value="ABC2_membrane"/>
    <property type="match status" value="2"/>
</dbReference>
<dbReference type="Gene3D" id="3.40.50.300">
    <property type="entry name" value="P-loop containing nucleotide triphosphate hydrolases"/>
    <property type="match status" value="2"/>
</dbReference>
<protein>
    <recommendedName>
        <fullName evidence="10">ABC transporter domain-containing protein</fullName>
    </recommendedName>
</protein>
<dbReference type="InterPro" id="IPR029481">
    <property type="entry name" value="ABC_trans_N"/>
</dbReference>
<dbReference type="PANTHER" id="PTHR19241">
    <property type="entry name" value="ATP-BINDING CASSETTE TRANSPORTER"/>
    <property type="match status" value="1"/>
</dbReference>
<feature type="transmembrane region" description="Helical" evidence="9">
    <location>
        <begin position="493"/>
        <end position="515"/>
    </location>
</feature>
<feature type="region of interest" description="Disordered" evidence="8">
    <location>
        <begin position="1"/>
        <end position="53"/>
    </location>
</feature>
<dbReference type="InterPro" id="IPR013525">
    <property type="entry name" value="ABC2_TM"/>
</dbReference>
<dbReference type="InParanoid" id="A0A0H2R3L5"/>
<dbReference type="SMART" id="SM00382">
    <property type="entry name" value="AAA"/>
    <property type="match status" value="2"/>
</dbReference>
<gene>
    <name evidence="11" type="ORF">SCHPADRAFT_895890</name>
</gene>
<evidence type="ECO:0000256" key="3">
    <source>
        <dbReference type="ARBA" id="ARBA00022692"/>
    </source>
</evidence>
<dbReference type="GO" id="GO:0140359">
    <property type="term" value="F:ABC-type transporter activity"/>
    <property type="evidence" value="ECO:0007669"/>
    <property type="project" value="InterPro"/>
</dbReference>
<dbReference type="CDD" id="cd03232">
    <property type="entry name" value="ABCG_PDR_domain2"/>
    <property type="match status" value="1"/>
</dbReference>
<feature type="transmembrane region" description="Helical" evidence="9">
    <location>
        <begin position="1243"/>
        <end position="1269"/>
    </location>
</feature>
<feature type="domain" description="ABC transporter" evidence="10">
    <location>
        <begin position="827"/>
        <end position="1075"/>
    </location>
</feature>
<keyword evidence="7 9" id="KW-0472">Membrane</keyword>
<evidence type="ECO:0000256" key="9">
    <source>
        <dbReference type="SAM" id="Phobius"/>
    </source>
</evidence>
<feature type="transmembrane region" description="Helical" evidence="9">
    <location>
        <begin position="603"/>
        <end position="623"/>
    </location>
</feature>
<dbReference type="InterPro" id="IPR003439">
    <property type="entry name" value="ABC_transporter-like_ATP-bd"/>
</dbReference>
<reference evidence="11 12" key="1">
    <citation type="submission" date="2015-04" db="EMBL/GenBank/DDBJ databases">
        <title>Complete genome sequence of Schizopora paradoxa KUC8140, a cosmopolitan wood degrader in East Asia.</title>
        <authorList>
            <consortium name="DOE Joint Genome Institute"/>
            <person name="Min B."/>
            <person name="Park H."/>
            <person name="Jang Y."/>
            <person name="Kim J.-J."/>
            <person name="Kim K.H."/>
            <person name="Pangilinan J."/>
            <person name="Lipzen A."/>
            <person name="Riley R."/>
            <person name="Grigoriev I.V."/>
            <person name="Spatafora J.W."/>
            <person name="Choi I.-G."/>
        </authorList>
    </citation>
    <scope>NUCLEOTIDE SEQUENCE [LARGE SCALE GENOMIC DNA]</scope>
    <source>
        <strain evidence="11 12">KUC8140</strain>
    </source>
</reference>
<dbReference type="Pfam" id="PF14510">
    <property type="entry name" value="ABC_trans_N"/>
    <property type="match status" value="1"/>
</dbReference>
<feature type="transmembrane region" description="Helical" evidence="9">
    <location>
        <begin position="530"/>
        <end position="550"/>
    </location>
</feature>
<evidence type="ECO:0000259" key="10">
    <source>
        <dbReference type="PROSITE" id="PS50893"/>
    </source>
</evidence>
<feature type="transmembrane region" description="Helical" evidence="9">
    <location>
        <begin position="1201"/>
        <end position="1222"/>
    </location>
</feature>
<evidence type="ECO:0000256" key="1">
    <source>
        <dbReference type="ARBA" id="ARBA00004141"/>
    </source>
</evidence>
<dbReference type="FunFam" id="3.40.50.300:FF:000054">
    <property type="entry name" value="ABC multidrug transporter atrF"/>
    <property type="match status" value="1"/>
</dbReference>
<dbReference type="GO" id="GO:0005524">
    <property type="term" value="F:ATP binding"/>
    <property type="evidence" value="ECO:0007669"/>
    <property type="project" value="UniProtKB-KW"/>
</dbReference>
<evidence type="ECO:0000313" key="11">
    <source>
        <dbReference type="EMBL" id="KLO05912.1"/>
    </source>
</evidence>
<dbReference type="PROSITE" id="PS50893">
    <property type="entry name" value="ABC_TRANSPORTER_2"/>
    <property type="match status" value="2"/>
</dbReference>
<accession>A0A0H2R3L5</accession>
<evidence type="ECO:0000256" key="2">
    <source>
        <dbReference type="ARBA" id="ARBA00022448"/>
    </source>
</evidence>
<dbReference type="InterPro" id="IPR003593">
    <property type="entry name" value="AAA+_ATPase"/>
</dbReference>
<feature type="transmembrane region" description="Helical" evidence="9">
    <location>
        <begin position="571"/>
        <end position="597"/>
    </location>
</feature>
<keyword evidence="4" id="KW-0547">Nucleotide-binding</keyword>
<dbReference type="InterPro" id="IPR010929">
    <property type="entry name" value="PDR_CDR_ABC"/>
</dbReference>
<organism evidence="11 12">
    <name type="scientific">Schizopora paradoxa</name>
    <dbReference type="NCBI Taxonomy" id="27342"/>
    <lineage>
        <taxon>Eukaryota</taxon>
        <taxon>Fungi</taxon>
        <taxon>Dikarya</taxon>
        <taxon>Basidiomycota</taxon>
        <taxon>Agaricomycotina</taxon>
        <taxon>Agaricomycetes</taxon>
        <taxon>Hymenochaetales</taxon>
        <taxon>Schizoporaceae</taxon>
        <taxon>Schizopora</taxon>
    </lineage>
</organism>
<keyword evidence="6 9" id="KW-1133">Transmembrane helix</keyword>
<dbReference type="GO" id="GO:0016887">
    <property type="term" value="F:ATP hydrolysis activity"/>
    <property type="evidence" value="ECO:0007669"/>
    <property type="project" value="InterPro"/>
</dbReference>
<keyword evidence="3 9" id="KW-0812">Transmembrane</keyword>
<dbReference type="InterPro" id="IPR034003">
    <property type="entry name" value="ABCG_PDR_2"/>
</dbReference>
<dbReference type="STRING" id="27342.A0A0H2R3L5"/>
<evidence type="ECO:0000256" key="5">
    <source>
        <dbReference type="ARBA" id="ARBA00022840"/>
    </source>
</evidence>
<dbReference type="InterPro" id="IPR027417">
    <property type="entry name" value="P-loop_NTPase"/>
</dbReference>
<dbReference type="OrthoDB" id="245989at2759"/>
<dbReference type="InterPro" id="IPR034001">
    <property type="entry name" value="ABCG_PDR_1"/>
</dbReference>
<dbReference type="FunCoup" id="A0A0H2R3L5">
    <property type="interactions" value="96"/>
</dbReference>
<dbReference type="EMBL" id="KQ086255">
    <property type="protein sequence ID" value="KLO05912.1"/>
    <property type="molecule type" value="Genomic_DNA"/>
</dbReference>
<evidence type="ECO:0000313" key="12">
    <source>
        <dbReference type="Proteomes" id="UP000053477"/>
    </source>
</evidence>
<feature type="transmembrane region" description="Helical" evidence="9">
    <location>
        <begin position="742"/>
        <end position="763"/>
    </location>
</feature>
<dbReference type="GO" id="GO:0016020">
    <property type="term" value="C:membrane"/>
    <property type="evidence" value="ECO:0007669"/>
    <property type="project" value="UniProtKB-SubCell"/>
</dbReference>
<feature type="transmembrane region" description="Helical" evidence="9">
    <location>
        <begin position="1309"/>
        <end position="1330"/>
    </location>
</feature>
<keyword evidence="2" id="KW-0813">Transport</keyword>
<dbReference type="InterPro" id="IPR017871">
    <property type="entry name" value="ABC_transporter-like_CS"/>
</dbReference>
<dbReference type="Pfam" id="PF06422">
    <property type="entry name" value="PDR_CDR"/>
    <property type="match status" value="2"/>
</dbReference>
<dbReference type="Proteomes" id="UP000053477">
    <property type="component" value="Unassembled WGS sequence"/>
</dbReference>
<dbReference type="Pfam" id="PF00005">
    <property type="entry name" value="ABC_tran"/>
    <property type="match status" value="2"/>
</dbReference>
<dbReference type="CDD" id="cd03233">
    <property type="entry name" value="ABCG_PDR_domain1"/>
    <property type="match status" value="1"/>
</dbReference>
<dbReference type="SUPFAM" id="SSF52540">
    <property type="entry name" value="P-loop containing nucleoside triphosphate hydrolases"/>
    <property type="match status" value="2"/>
</dbReference>
<keyword evidence="12" id="KW-1185">Reference proteome</keyword>
<feature type="transmembrane region" description="Helical" evidence="9">
    <location>
        <begin position="1431"/>
        <end position="1452"/>
    </location>
</feature>
<dbReference type="PROSITE" id="PS00211">
    <property type="entry name" value="ABC_TRANSPORTER_1"/>
    <property type="match status" value="1"/>
</dbReference>
<comment type="subcellular location">
    <subcellularLocation>
        <location evidence="1">Membrane</location>
        <topology evidence="1">Multi-pass membrane protein</topology>
    </subcellularLocation>
</comment>
<feature type="transmembrane region" description="Helical" evidence="9">
    <location>
        <begin position="1172"/>
        <end position="1189"/>
    </location>
</feature>
<feature type="domain" description="ABC transporter" evidence="10">
    <location>
        <begin position="126"/>
        <end position="382"/>
    </location>
</feature>
<evidence type="ECO:0000256" key="8">
    <source>
        <dbReference type="SAM" id="MobiDB-lite"/>
    </source>
</evidence>
<feature type="compositionally biased region" description="Polar residues" evidence="8">
    <location>
        <begin position="1"/>
        <end position="16"/>
    </location>
</feature>